<dbReference type="RefSeq" id="WP_091964638.1">
    <property type="nucleotide sequence ID" value="NZ_FOLH01000006.1"/>
</dbReference>
<dbReference type="SMART" id="SM00304">
    <property type="entry name" value="HAMP"/>
    <property type="match status" value="1"/>
</dbReference>
<reference evidence="14 15" key="1">
    <citation type="submission" date="2016-10" db="EMBL/GenBank/DDBJ databases">
        <authorList>
            <person name="de Groot N.N."/>
        </authorList>
    </citation>
    <scope>NUCLEOTIDE SEQUENCE [LARGE SCALE GENOMIC DNA]</scope>
    <source>
        <strain evidence="14 15">DSM 18438</strain>
    </source>
</reference>
<dbReference type="GO" id="GO:0000155">
    <property type="term" value="F:phosphorelay sensor kinase activity"/>
    <property type="evidence" value="ECO:0007669"/>
    <property type="project" value="InterPro"/>
</dbReference>
<dbReference type="PANTHER" id="PTHR42878:SF7">
    <property type="entry name" value="SENSOR HISTIDINE KINASE GLRK"/>
    <property type="match status" value="1"/>
</dbReference>
<dbReference type="Proteomes" id="UP000199058">
    <property type="component" value="Unassembled WGS sequence"/>
</dbReference>
<sequence length="467" mass="53078">MTKRVQLNTSLAWRQTRWTLVAAILLGLVLSLLLIFVDLQQTRSNIETSTQELLRTTANPATQAAYTLDELLAEEVLEGLFAVQAVSSGQLVTERDRVLASRDRRADQQTPLLGSLLGSELAFSYPLVWHSQYTGEYQPVGELSLSINGGIAGSDFTRRVWWELVFGLVRNIILAVVILYISKHLLTQPLSQLVEQLRHRSRDDFTPLTPIQGHEKDEIGRVLIAFNELAVSLKQSTNEMERLNEIMAHHFQEPARRLVSYAQRLESRGLQKQDSDNQVSLSFIQQQALRLSLLVKDVQRYLALEQLKLEPEILYPGQVFQELVRSHSSNLEESQWSLEGEEVAAFFPPRRLREIFIQLLDNAFLYAKLDQTLQIRVRVFKETTRVRVYFEDNGVGIPPEYREQVFEIFSRLVPSTENYPGTGMGLALVKKMLLQFDGEINAIDSELGGVCFTFDLPGVGEKMDGSK</sequence>
<dbReference type="OrthoDB" id="9804645at2"/>
<dbReference type="EC" id="2.7.13.3" evidence="3"/>
<dbReference type="GO" id="GO:0030295">
    <property type="term" value="F:protein kinase activator activity"/>
    <property type="evidence" value="ECO:0007669"/>
    <property type="project" value="TreeGrafter"/>
</dbReference>
<dbReference type="InterPro" id="IPR050351">
    <property type="entry name" value="BphY/WalK/GraS-like"/>
</dbReference>
<evidence type="ECO:0000256" key="8">
    <source>
        <dbReference type="ARBA" id="ARBA00022840"/>
    </source>
</evidence>
<dbReference type="PANTHER" id="PTHR42878">
    <property type="entry name" value="TWO-COMPONENT HISTIDINE KINASE"/>
    <property type="match status" value="1"/>
</dbReference>
<dbReference type="Pfam" id="PF02518">
    <property type="entry name" value="HATPase_c"/>
    <property type="match status" value="1"/>
</dbReference>
<evidence type="ECO:0000313" key="14">
    <source>
        <dbReference type="EMBL" id="SFC44341.1"/>
    </source>
</evidence>
<dbReference type="CDD" id="cd06225">
    <property type="entry name" value="HAMP"/>
    <property type="match status" value="1"/>
</dbReference>
<organism evidence="14 15">
    <name type="scientific">Marinospirillum celere</name>
    <dbReference type="NCBI Taxonomy" id="1122252"/>
    <lineage>
        <taxon>Bacteria</taxon>
        <taxon>Pseudomonadati</taxon>
        <taxon>Pseudomonadota</taxon>
        <taxon>Gammaproteobacteria</taxon>
        <taxon>Oceanospirillales</taxon>
        <taxon>Oceanospirillaceae</taxon>
        <taxon>Marinospirillum</taxon>
    </lineage>
</organism>
<feature type="domain" description="HAMP" evidence="13">
    <location>
        <begin position="184"/>
        <end position="238"/>
    </location>
</feature>
<evidence type="ECO:0000256" key="1">
    <source>
        <dbReference type="ARBA" id="ARBA00000085"/>
    </source>
</evidence>
<evidence type="ECO:0000256" key="10">
    <source>
        <dbReference type="SAM" id="Coils"/>
    </source>
</evidence>
<keyword evidence="6" id="KW-0547">Nucleotide-binding</keyword>
<keyword evidence="15" id="KW-1185">Reference proteome</keyword>
<feature type="coiled-coil region" evidence="10">
    <location>
        <begin position="226"/>
        <end position="253"/>
    </location>
</feature>
<keyword evidence="11" id="KW-0472">Membrane</keyword>
<dbReference type="SMART" id="SM00387">
    <property type="entry name" value="HATPase_c"/>
    <property type="match status" value="1"/>
</dbReference>
<proteinExistence type="predicted"/>
<keyword evidence="9" id="KW-0902">Two-component regulatory system</keyword>
<evidence type="ECO:0000256" key="11">
    <source>
        <dbReference type="SAM" id="Phobius"/>
    </source>
</evidence>
<dbReference type="SUPFAM" id="SSF55874">
    <property type="entry name" value="ATPase domain of HSP90 chaperone/DNA topoisomerase II/histidine kinase"/>
    <property type="match status" value="1"/>
</dbReference>
<keyword evidence="7" id="KW-0418">Kinase</keyword>
<dbReference type="GO" id="GO:0000156">
    <property type="term" value="F:phosphorelay response regulator activity"/>
    <property type="evidence" value="ECO:0007669"/>
    <property type="project" value="TreeGrafter"/>
</dbReference>
<dbReference type="PROSITE" id="PS50109">
    <property type="entry name" value="HIS_KIN"/>
    <property type="match status" value="1"/>
</dbReference>
<keyword evidence="10" id="KW-0175">Coiled coil</keyword>
<protein>
    <recommendedName>
        <fullName evidence="3">histidine kinase</fullName>
        <ecNumber evidence="3">2.7.13.3</ecNumber>
    </recommendedName>
</protein>
<evidence type="ECO:0000256" key="2">
    <source>
        <dbReference type="ARBA" id="ARBA00004370"/>
    </source>
</evidence>
<feature type="transmembrane region" description="Helical" evidence="11">
    <location>
        <begin position="20"/>
        <end position="39"/>
    </location>
</feature>
<dbReference type="InterPro" id="IPR005467">
    <property type="entry name" value="His_kinase_dom"/>
</dbReference>
<dbReference type="AlphaFoldDB" id="A0A1I1J8A4"/>
<evidence type="ECO:0000256" key="9">
    <source>
        <dbReference type="ARBA" id="ARBA00023012"/>
    </source>
</evidence>
<dbReference type="InterPro" id="IPR036890">
    <property type="entry name" value="HATPase_C_sf"/>
</dbReference>
<dbReference type="PROSITE" id="PS50885">
    <property type="entry name" value="HAMP"/>
    <property type="match status" value="1"/>
</dbReference>
<evidence type="ECO:0000256" key="6">
    <source>
        <dbReference type="ARBA" id="ARBA00022741"/>
    </source>
</evidence>
<dbReference type="EMBL" id="FOLH01000006">
    <property type="protein sequence ID" value="SFC44341.1"/>
    <property type="molecule type" value="Genomic_DNA"/>
</dbReference>
<evidence type="ECO:0000256" key="5">
    <source>
        <dbReference type="ARBA" id="ARBA00022679"/>
    </source>
</evidence>
<keyword evidence="5" id="KW-0808">Transferase</keyword>
<dbReference type="Gene3D" id="1.10.287.130">
    <property type="match status" value="1"/>
</dbReference>
<evidence type="ECO:0000313" key="15">
    <source>
        <dbReference type="Proteomes" id="UP000199058"/>
    </source>
</evidence>
<dbReference type="InterPro" id="IPR003660">
    <property type="entry name" value="HAMP_dom"/>
</dbReference>
<gene>
    <name evidence="14" type="ORF">SAMN05660443_2651</name>
</gene>
<keyword evidence="8" id="KW-0067">ATP-binding</keyword>
<keyword evidence="11" id="KW-1133">Transmembrane helix</keyword>
<evidence type="ECO:0000256" key="3">
    <source>
        <dbReference type="ARBA" id="ARBA00012438"/>
    </source>
</evidence>
<dbReference type="GO" id="GO:0005524">
    <property type="term" value="F:ATP binding"/>
    <property type="evidence" value="ECO:0007669"/>
    <property type="project" value="UniProtKB-KW"/>
</dbReference>
<dbReference type="InterPro" id="IPR004358">
    <property type="entry name" value="Sig_transdc_His_kin-like_C"/>
</dbReference>
<dbReference type="Gene3D" id="3.30.565.10">
    <property type="entry name" value="Histidine kinase-like ATPase, C-terminal domain"/>
    <property type="match status" value="1"/>
</dbReference>
<dbReference type="GO" id="GO:0016020">
    <property type="term" value="C:membrane"/>
    <property type="evidence" value="ECO:0007669"/>
    <property type="project" value="UniProtKB-SubCell"/>
</dbReference>
<dbReference type="InterPro" id="IPR003594">
    <property type="entry name" value="HATPase_dom"/>
</dbReference>
<dbReference type="Pfam" id="PF00672">
    <property type="entry name" value="HAMP"/>
    <property type="match status" value="1"/>
</dbReference>
<name>A0A1I1J8A4_9GAMM</name>
<comment type="subcellular location">
    <subcellularLocation>
        <location evidence="2">Membrane</location>
    </subcellularLocation>
</comment>
<evidence type="ECO:0000256" key="4">
    <source>
        <dbReference type="ARBA" id="ARBA00022553"/>
    </source>
</evidence>
<evidence type="ECO:0000259" key="13">
    <source>
        <dbReference type="PROSITE" id="PS50885"/>
    </source>
</evidence>
<evidence type="ECO:0000259" key="12">
    <source>
        <dbReference type="PROSITE" id="PS50109"/>
    </source>
</evidence>
<evidence type="ECO:0000256" key="7">
    <source>
        <dbReference type="ARBA" id="ARBA00022777"/>
    </source>
</evidence>
<dbReference type="STRING" id="1122252.SAMN05660443_2651"/>
<dbReference type="SUPFAM" id="SSF47384">
    <property type="entry name" value="Homodimeric domain of signal transducing histidine kinase"/>
    <property type="match status" value="1"/>
</dbReference>
<keyword evidence="11" id="KW-0812">Transmembrane</keyword>
<feature type="domain" description="Histidine kinase" evidence="12">
    <location>
        <begin position="246"/>
        <end position="460"/>
    </location>
</feature>
<keyword evidence="4" id="KW-0597">Phosphoprotein</keyword>
<dbReference type="CDD" id="cd00075">
    <property type="entry name" value="HATPase"/>
    <property type="match status" value="1"/>
</dbReference>
<dbReference type="PRINTS" id="PR00344">
    <property type="entry name" value="BCTRLSENSOR"/>
</dbReference>
<comment type="catalytic activity">
    <reaction evidence="1">
        <text>ATP + protein L-histidine = ADP + protein N-phospho-L-histidine.</text>
        <dbReference type="EC" id="2.7.13.3"/>
    </reaction>
</comment>
<feature type="transmembrane region" description="Helical" evidence="11">
    <location>
        <begin position="160"/>
        <end position="181"/>
    </location>
</feature>
<dbReference type="InterPro" id="IPR036097">
    <property type="entry name" value="HisK_dim/P_sf"/>
</dbReference>
<accession>A0A1I1J8A4</accession>
<dbReference type="GO" id="GO:0007234">
    <property type="term" value="P:osmosensory signaling via phosphorelay pathway"/>
    <property type="evidence" value="ECO:0007669"/>
    <property type="project" value="TreeGrafter"/>
</dbReference>